<protein>
    <submittedName>
        <fullName evidence="1">Uncharacterized protein</fullName>
    </submittedName>
</protein>
<accession>A0AB38Z3E3</accession>
<name>A0AB38Z3E3_9CAUD</name>
<sequence>MLRFVRIGLIPTKQCAGNLIAPGASWSPKPVVRGSTPHLHAR</sequence>
<reference evidence="1" key="1">
    <citation type="submission" date="2023-08" db="EMBL/GenBank/DDBJ databases">
        <authorList>
            <person name="Rotman E.R."/>
            <person name="Mimee M."/>
        </authorList>
    </citation>
    <scope>NUCLEOTIDE SEQUENCE</scope>
</reference>
<gene>
    <name evidence="1" type="ORF">FVZTVLPZ_CDS0090</name>
</gene>
<organism evidence="1">
    <name type="scientific">Klebsiella phage vB_KpnM_Iguana_ER37</name>
    <dbReference type="NCBI Taxonomy" id="3076781"/>
    <lineage>
        <taxon>Viruses</taxon>
        <taxon>Duplodnaviria</taxon>
        <taxon>Heunggongvirae</taxon>
        <taxon>Uroviricota</taxon>
        <taxon>Caudoviricetes</taxon>
    </lineage>
</organism>
<evidence type="ECO:0000313" key="1">
    <source>
        <dbReference type="EMBL" id="WNV45587.1"/>
    </source>
</evidence>
<proteinExistence type="predicted"/>
<dbReference type="EMBL" id="OR472445">
    <property type="protein sequence ID" value="WNV45587.1"/>
    <property type="molecule type" value="Genomic_DNA"/>
</dbReference>